<accession>A0A1G9ENW6</accession>
<dbReference type="Pfam" id="PF16264">
    <property type="entry name" value="SatD"/>
    <property type="match status" value="1"/>
</dbReference>
<dbReference type="AlphaFoldDB" id="A0A1G9ENW6"/>
<dbReference type="STRING" id="426701.SAMN04488098_10644"/>
<sequence length="239" mass="27220">MSETIKIALISDIIASRKMKEREQIQEILTSILNDINIRFKGAIESNLTITLGDEFQGIVNSAEAAFLIIDLISLRFQTRTKEEIGEEVTLRWGIGIGRLSTPIKNRKVSIGTDGPAYWHAREAIESVHQYNDYGQLNEKLASDQPEIDFLNSIIRLQNVIKNDWTMSQKQTALIILNEAGYEAFTNQTIKKAMSNQLGQAVSEQTVSKRIISTHIKQYAHSRKLVAEKIEDWRRSHDH</sequence>
<gene>
    <name evidence="1" type="ORF">SAMN04488098_10644</name>
</gene>
<organism evidence="1 2">
    <name type="scientific">Alkalibacterium thalassium</name>
    <dbReference type="NCBI Taxonomy" id="426701"/>
    <lineage>
        <taxon>Bacteria</taxon>
        <taxon>Bacillati</taxon>
        <taxon>Bacillota</taxon>
        <taxon>Bacilli</taxon>
        <taxon>Lactobacillales</taxon>
        <taxon>Carnobacteriaceae</taxon>
        <taxon>Alkalibacterium</taxon>
    </lineage>
</organism>
<evidence type="ECO:0000313" key="2">
    <source>
        <dbReference type="Proteomes" id="UP000199433"/>
    </source>
</evidence>
<proteinExistence type="predicted"/>
<dbReference type="RefSeq" id="WP_091268608.1">
    <property type="nucleotide sequence ID" value="NZ_FNFK01000064.1"/>
</dbReference>
<protein>
    <submittedName>
        <fullName evidence="1">SatD family (SatD)</fullName>
    </submittedName>
</protein>
<evidence type="ECO:0000313" key="1">
    <source>
        <dbReference type="EMBL" id="SDK77794.1"/>
    </source>
</evidence>
<dbReference type="OrthoDB" id="3197351at2"/>
<reference evidence="2" key="1">
    <citation type="submission" date="2016-10" db="EMBL/GenBank/DDBJ databases">
        <authorList>
            <person name="Varghese N."/>
            <person name="Submissions S."/>
        </authorList>
    </citation>
    <scope>NUCLEOTIDE SEQUENCE [LARGE SCALE GENOMIC DNA]</scope>
    <source>
        <strain evidence="2">DSM 19181</strain>
    </source>
</reference>
<name>A0A1G9ENW6_9LACT</name>
<dbReference type="InterPro" id="IPR032580">
    <property type="entry name" value="SatD"/>
</dbReference>
<dbReference type="EMBL" id="FNFK01000064">
    <property type="protein sequence ID" value="SDK77794.1"/>
    <property type="molecule type" value="Genomic_DNA"/>
</dbReference>
<keyword evidence="2" id="KW-1185">Reference proteome</keyword>
<dbReference type="Proteomes" id="UP000199433">
    <property type="component" value="Unassembled WGS sequence"/>
</dbReference>